<evidence type="ECO:0000256" key="1">
    <source>
        <dbReference type="SAM" id="Phobius"/>
    </source>
</evidence>
<protein>
    <submittedName>
        <fullName evidence="2">ABC transporter permease</fullName>
    </submittedName>
</protein>
<sequence length="301" mass="31712">MSTQTVNPAHAAASRRAAETGHWSFVGLLRSEWIKFWSLRSTLWLLVCTAVAAVGVGALTAWVRHTIFQQVLEQATKHGATPTGAQLEATVPPGSGIELYNMPNAGLQIAVLVLGSLAVLFLSSEYATGMIRSTMSATPTRLPVFGAKALILAVIGYVLATVTGAITFLITLAIFSDMPEFNLSWNTGGVLQGVFTGGLFVAAVAIMGLSLAALLKSSAGGVTVLIALMFVLDFAGGFIKLIPGDFWKYVPDYFPGSAGGRFLAIGHVDGMLDPWIGGLVLLGWVLLLAVPALIVLKKRDV</sequence>
<reference evidence="2 3" key="1">
    <citation type="submission" date="2023-08" db="EMBL/GenBank/DDBJ databases">
        <title>Arthrobacter horti sp. nov., isolated from forest soil.</title>
        <authorList>
            <person name="Park M."/>
        </authorList>
    </citation>
    <scope>NUCLEOTIDE SEQUENCE [LARGE SCALE GENOMIC DNA]</scope>
    <source>
        <strain evidence="2 3">YJM1</strain>
    </source>
</reference>
<feature type="transmembrane region" description="Helical" evidence="1">
    <location>
        <begin position="43"/>
        <end position="63"/>
    </location>
</feature>
<keyword evidence="1" id="KW-0812">Transmembrane</keyword>
<dbReference type="Proteomes" id="UP001232725">
    <property type="component" value="Unassembled WGS sequence"/>
</dbReference>
<dbReference type="PANTHER" id="PTHR37305:SF1">
    <property type="entry name" value="MEMBRANE PROTEIN"/>
    <property type="match status" value="1"/>
</dbReference>
<feature type="transmembrane region" description="Helical" evidence="1">
    <location>
        <begin position="275"/>
        <end position="296"/>
    </location>
</feature>
<keyword evidence="1" id="KW-1133">Transmembrane helix</keyword>
<comment type="caution">
    <text evidence="2">The sequence shown here is derived from an EMBL/GenBank/DDBJ whole genome shotgun (WGS) entry which is preliminary data.</text>
</comment>
<feature type="transmembrane region" description="Helical" evidence="1">
    <location>
        <begin position="149"/>
        <end position="175"/>
    </location>
</feature>
<name>A0ABT9IMP0_9MICC</name>
<keyword evidence="1" id="KW-0472">Membrane</keyword>
<feature type="transmembrane region" description="Helical" evidence="1">
    <location>
        <begin position="222"/>
        <end position="242"/>
    </location>
</feature>
<organism evidence="2 3">
    <name type="scientific">Arthrobacter horti</name>
    <dbReference type="NCBI Taxonomy" id="3068273"/>
    <lineage>
        <taxon>Bacteria</taxon>
        <taxon>Bacillati</taxon>
        <taxon>Actinomycetota</taxon>
        <taxon>Actinomycetes</taxon>
        <taxon>Micrococcales</taxon>
        <taxon>Micrococcaceae</taxon>
        <taxon>Arthrobacter</taxon>
    </lineage>
</organism>
<feature type="transmembrane region" description="Helical" evidence="1">
    <location>
        <begin position="105"/>
        <end position="128"/>
    </location>
</feature>
<proteinExistence type="predicted"/>
<evidence type="ECO:0000313" key="3">
    <source>
        <dbReference type="Proteomes" id="UP001232725"/>
    </source>
</evidence>
<keyword evidence="3" id="KW-1185">Reference proteome</keyword>
<accession>A0ABT9IMP0</accession>
<evidence type="ECO:0000313" key="2">
    <source>
        <dbReference type="EMBL" id="MDP5226851.1"/>
    </source>
</evidence>
<dbReference type="PANTHER" id="PTHR37305">
    <property type="entry name" value="INTEGRAL MEMBRANE PROTEIN-RELATED"/>
    <property type="match status" value="1"/>
</dbReference>
<gene>
    <name evidence="2" type="ORF">Q9R02_06770</name>
</gene>
<dbReference type="RefSeq" id="WP_305995903.1">
    <property type="nucleotide sequence ID" value="NZ_JAVALS010000003.1"/>
</dbReference>
<dbReference type="EMBL" id="JAVALS010000003">
    <property type="protein sequence ID" value="MDP5226851.1"/>
    <property type="molecule type" value="Genomic_DNA"/>
</dbReference>
<feature type="transmembrane region" description="Helical" evidence="1">
    <location>
        <begin position="195"/>
        <end position="215"/>
    </location>
</feature>